<keyword evidence="7" id="KW-0067">ATP-binding</keyword>
<dbReference type="PANTHER" id="PTHR43152:SF3">
    <property type="entry name" value="UVRABC SYSTEM PROTEIN A"/>
    <property type="match status" value="1"/>
</dbReference>
<gene>
    <name evidence="14" type="primary">uvrA_2</name>
    <name evidence="14" type="ORF">BABL1_gene_605</name>
</gene>
<evidence type="ECO:0000256" key="5">
    <source>
        <dbReference type="ARBA" id="ARBA00022763"/>
    </source>
</evidence>
<protein>
    <recommendedName>
        <fullName evidence="12">UvrABC system protein A</fullName>
    </recommendedName>
    <alternativeName>
        <fullName evidence="13">Excinuclease ABC subunit A</fullName>
    </alternativeName>
</protein>
<evidence type="ECO:0000313" key="15">
    <source>
        <dbReference type="Proteomes" id="UP000018769"/>
    </source>
</evidence>
<dbReference type="EMBL" id="HG793133">
    <property type="protein sequence ID" value="CDK30412.1"/>
    <property type="molecule type" value="Genomic_DNA"/>
</dbReference>
<evidence type="ECO:0000256" key="13">
    <source>
        <dbReference type="ARBA" id="ARBA00042156"/>
    </source>
</evidence>
<dbReference type="HOGENOM" id="CLU_156487_0_0_7"/>
<evidence type="ECO:0000256" key="6">
    <source>
        <dbReference type="ARBA" id="ARBA00022769"/>
    </source>
</evidence>
<sequence length="105" mass="11317">MIKNFVCRLVGKTLYLLDEPTTVLHPQEVEKLLDILRTLVCKGNTVVVIEHNLDVICVSDTIIDFGPGEGLAGGEIVATGSPQEIIGNPNSLTGQCLRAYIAVNQ</sequence>
<comment type="similarity">
    <text evidence="11">Belongs to the ABC transporter superfamily. UvrA family.</text>
</comment>
<keyword evidence="15" id="KW-1185">Reference proteome</keyword>
<evidence type="ECO:0000256" key="3">
    <source>
        <dbReference type="ARBA" id="ARBA00022737"/>
    </source>
</evidence>
<organism evidence="14 15">
    <name type="scientific">Candidatus Babela massiliensis</name>
    <dbReference type="NCBI Taxonomy" id="673862"/>
    <lineage>
        <taxon>Bacteria</taxon>
        <taxon>Candidatus Babelota</taxon>
        <taxon>Candidatus Babeliae</taxon>
        <taxon>Candidatus Babeliales</taxon>
        <taxon>Candidatus Babeliaceae</taxon>
        <taxon>Candidatus Babela</taxon>
    </lineage>
</organism>
<dbReference type="Proteomes" id="UP000018769">
    <property type="component" value="Chromosome I"/>
</dbReference>
<proteinExistence type="inferred from homology"/>
<dbReference type="GO" id="GO:0006281">
    <property type="term" value="P:DNA repair"/>
    <property type="evidence" value="ECO:0007669"/>
    <property type="project" value="UniProtKB-KW"/>
</dbReference>
<keyword evidence="5" id="KW-0227">DNA damage</keyword>
<evidence type="ECO:0000256" key="9">
    <source>
        <dbReference type="ARBA" id="ARBA00023125"/>
    </source>
</evidence>
<dbReference type="STRING" id="673862.BABL1_gene_605"/>
<keyword evidence="3" id="KW-0677">Repeat</keyword>
<comment type="subcellular location">
    <subcellularLocation>
        <location evidence="1">Cytoplasm</location>
    </subcellularLocation>
</comment>
<keyword evidence="8" id="KW-0267">Excision nuclease</keyword>
<dbReference type="KEGG" id="dpb:BABL1_gene_605"/>
<dbReference type="PANTHER" id="PTHR43152">
    <property type="entry name" value="UVRABC SYSTEM PROTEIN A"/>
    <property type="match status" value="1"/>
</dbReference>
<evidence type="ECO:0000256" key="1">
    <source>
        <dbReference type="ARBA" id="ARBA00004496"/>
    </source>
</evidence>
<evidence type="ECO:0000256" key="2">
    <source>
        <dbReference type="ARBA" id="ARBA00022490"/>
    </source>
</evidence>
<keyword evidence="4" id="KW-0547">Nucleotide-binding</keyword>
<dbReference type="GO" id="GO:0004518">
    <property type="term" value="F:nuclease activity"/>
    <property type="evidence" value="ECO:0007669"/>
    <property type="project" value="UniProtKB-KW"/>
</dbReference>
<keyword evidence="2" id="KW-0963">Cytoplasm</keyword>
<evidence type="ECO:0000256" key="8">
    <source>
        <dbReference type="ARBA" id="ARBA00022881"/>
    </source>
</evidence>
<dbReference type="GO" id="GO:0003677">
    <property type="term" value="F:DNA binding"/>
    <property type="evidence" value="ECO:0007669"/>
    <property type="project" value="UniProtKB-KW"/>
</dbReference>
<keyword evidence="6" id="KW-0228">DNA excision</keyword>
<dbReference type="GO" id="GO:0005524">
    <property type="term" value="F:ATP binding"/>
    <property type="evidence" value="ECO:0007669"/>
    <property type="project" value="UniProtKB-KW"/>
</dbReference>
<dbReference type="Gene3D" id="3.40.50.300">
    <property type="entry name" value="P-loop containing nucleotide triphosphate hydrolases"/>
    <property type="match status" value="1"/>
</dbReference>
<keyword evidence="10" id="KW-0234">DNA repair</keyword>
<evidence type="ECO:0000256" key="7">
    <source>
        <dbReference type="ARBA" id="ARBA00022840"/>
    </source>
</evidence>
<evidence type="ECO:0000313" key="14">
    <source>
        <dbReference type="EMBL" id="CDK30412.1"/>
    </source>
</evidence>
<name>V6DFP1_9BACT</name>
<dbReference type="InterPro" id="IPR027417">
    <property type="entry name" value="P-loop_NTPase"/>
</dbReference>
<evidence type="ECO:0000256" key="12">
    <source>
        <dbReference type="ARBA" id="ARBA00039316"/>
    </source>
</evidence>
<dbReference type="PATRIC" id="fig|673862.3.peg.298"/>
<keyword evidence="9" id="KW-0238">DNA-binding</keyword>
<evidence type="ECO:0000256" key="11">
    <source>
        <dbReference type="ARBA" id="ARBA00038000"/>
    </source>
</evidence>
<evidence type="ECO:0000256" key="10">
    <source>
        <dbReference type="ARBA" id="ARBA00023204"/>
    </source>
</evidence>
<dbReference type="AlphaFoldDB" id="V6DFP1"/>
<dbReference type="eggNOG" id="COG0178">
    <property type="taxonomic scope" value="Bacteria"/>
</dbReference>
<accession>V6DFP1</accession>
<reference evidence="14 15" key="1">
    <citation type="journal article" date="2015" name="Biol. Direct">
        <title>Babela massiliensis, a representative of a widespread bacterial phylum with unusual adaptations to parasitism in amoebae.</title>
        <authorList>
            <person name="Pagnier I."/>
            <person name="Yutin N."/>
            <person name="Croce O."/>
            <person name="Makarova K.S."/>
            <person name="Wolf Y.I."/>
            <person name="Benamar S."/>
            <person name="Raoult D."/>
            <person name="Koonin E.V."/>
            <person name="La Scola B."/>
        </authorList>
    </citation>
    <scope>NUCLEOTIDE SEQUENCE [LARGE SCALE GENOMIC DNA]</scope>
    <source>
        <strain evidence="15">BABL1</strain>
    </source>
</reference>
<dbReference type="GO" id="GO:0005737">
    <property type="term" value="C:cytoplasm"/>
    <property type="evidence" value="ECO:0007669"/>
    <property type="project" value="UniProtKB-SubCell"/>
</dbReference>
<dbReference type="SUPFAM" id="SSF52540">
    <property type="entry name" value="P-loop containing nucleoside triphosphate hydrolases"/>
    <property type="match status" value="1"/>
</dbReference>
<evidence type="ECO:0000256" key="4">
    <source>
        <dbReference type="ARBA" id="ARBA00022741"/>
    </source>
</evidence>